<accession>A0A1N7ELQ8</accession>
<dbReference type="RefSeq" id="WP_076530438.1">
    <property type="nucleotide sequence ID" value="NZ_FOAC01000001.1"/>
</dbReference>
<comment type="similarity">
    <text evidence="2">Belongs to the binding-protein-dependent transport system permease family. HisMQ subfamily.</text>
</comment>
<dbReference type="PANTHER" id="PTHR30614:SF0">
    <property type="entry name" value="L-CYSTINE TRANSPORT SYSTEM PERMEASE PROTEIN TCYL"/>
    <property type="match status" value="1"/>
</dbReference>
<evidence type="ECO:0000256" key="2">
    <source>
        <dbReference type="ARBA" id="ARBA00010072"/>
    </source>
</evidence>
<protein>
    <submittedName>
        <fullName evidence="11">Amino acid ABC transporter membrane protein 1, PAAT family</fullName>
    </submittedName>
</protein>
<keyword evidence="7 9" id="KW-1133">Transmembrane helix</keyword>
<organism evidence="11 12">
    <name type="scientific">Roseovarius nanhaiticus</name>
    <dbReference type="NCBI Taxonomy" id="573024"/>
    <lineage>
        <taxon>Bacteria</taxon>
        <taxon>Pseudomonadati</taxon>
        <taxon>Pseudomonadota</taxon>
        <taxon>Alphaproteobacteria</taxon>
        <taxon>Rhodobacterales</taxon>
        <taxon>Roseobacteraceae</taxon>
        <taxon>Roseovarius</taxon>
    </lineage>
</organism>
<dbReference type="CDD" id="cd06261">
    <property type="entry name" value="TM_PBP2"/>
    <property type="match status" value="1"/>
</dbReference>
<dbReference type="Proteomes" id="UP000186019">
    <property type="component" value="Unassembled WGS sequence"/>
</dbReference>
<feature type="transmembrane region" description="Helical" evidence="9">
    <location>
        <begin position="214"/>
        <end position="233"/>
    </location>
</feature>
<dbReference type="SUPFAM" id="SSF161098">
    <property type="entry name" value="MetI-like"/>
    <property type="match status" value="1"/>
</dbReference>
<evidence type="ECO:0000256" key="4">
    <source>
        <dbReference type="ARBA" id="ARBA00022475"/>
    </source>
</evidence>
<proteinExistence type="inferred from homology"/>
<dbReference type="GO" id="GO:0043190">
    <property type="term" value="C:ATP-binding cassette (ABC) transporter complex"/>
    <property type="evidence" value="ECO:0007669"/>
    <property type="project" value="InterPro"/>
</dbReference>
<dbReference type="PROSITE" id="PS50928">
    <property type="entry name" value="ABC_TM1"/>
    <property type="match status" value="1"/>
</dbReference>
<keyword evidence="5 9" id="KW-0812">Transmembrane</keyword>
<dbReference type="OrthoDB" id="9808674at2"/>
<dbReference type="PANTHER" id="PTHR30614">
    <property type="entry name" value="MEMBRANE COMPONENT OF AMINO ACID ABC TRANSPORTER"/>
    <property type="match status" value="1"/>
</dbReference>
<evidence type="ECO:0000256" key="3">
    <source>
        <dbReference type="ARBA" id="ARBA00022448"/>
    </source>
</evidence>
<evidence type="ECO:0000256" key="8">
    <source>
        <dbReference type="ARBA" id="ARBA00023136"/>
    </source>
</evidence>
<comment type="subcellular location">
    <subcellularLocation>
        <location evidence="1">Cell inner membrane</location>
        <topology evidence="1">Multi-pass membrane protein</topology>
    </subcellularLocation>
    <subcellularLocation>
        <location evidence="9">Cell membrane</location>
        <topology evidence="9">Multi-pass membrane protein</topology>
    </subcellularLocation>
</comment>
<feature type="transmembrane region" description="Helical" evidence="9">
    <location>
        <begin position="114"/>
        <end position="133"/>
    </location>
</feature>
<evidence type="ECO:0000313" key="12">
    <source>
        <dbReference type="Proteomes" id="UP000186019"/>
    </source>
</evidence>
<evidence type="ECO:0000256" key="9">
    <source>
        <dbReference type="RuleBase" id="RU363032"/>
    </source>
</evidence>
<name>A0A1N7ELQ8_9RHOB</name>
<dbReference type="STRING" id="573024.SAMN05216208_1786"/>
<evidence type="ECO:0000256" key="6">
    <source>
        <dbReference type="ARBA" id="ARBA00022970"/>
    </source>
</evidence>
<feature type="domain" description="ABC transmembrane type-1" evidence="10">
    <location>
        <begin position="35"/>
        <end position="230"/>
    </location>
</feature>
<keyword evidence="6" id="KW-0029">Amino-acid transport</keyword>
<dbReference type="Gene3D" id="1.10.3720.10">
    <property type="entry name" value="MetI-like"/>
    <property type="match status" value="1"/>
</dbReference>
<dbReference type="NCBIfam" id="TIGR01726">
    <property type="entry name" value="HEQRo_perm_3TM"/>
    <property type="match status" value="1"/>
</dbReference>
<dbReference type="EMBL" id="FTNV01000001">
    <property type="protein sequence ID" value="SIR89021.1"/>
    <property type="molecule type" value="Genomic_DNA"/>
</dbReference>
<keyword evidence="3 9" id="KW-0813">Transport</keyword>
<dbReference type="InterPro" id="IPR043429">
    <property type="entry name" value="ArtM/GltK/GlnP/TcyL/YhdX-like"/>
</dbReference>
<evidence type="ECO:0000259" key="10">
    <source>
        <dbReference type="PROSITE" id="PS50928"/>
    </source>
</evidence>
<sequence length="247" mass="27377">MESLAPLIDWLRPDWLLDLVVLSDDYYRGRYIAGLWTTIKLAVLSIIFSLIVGIIGAAVQGAPSRTLRVLVGAFVAFFRNTPPLVQLYFFYFAIGTVLRITGENGLPQPLVSNFGWAVIALSLFAGALNTEIFRAGIEAVPRSTVEAAEALGYTRLQIYREIVLPLAIRISLPALGTNLVNLVKTTTLAYAIAVPELLYVSAQIWSEDLNVREMMNVLLISYVGLVAVLVWVLHRWEKVLRIPGYGE</sequence>
<keyword evidence="8 9" id="KW-0472">Membrane</keyword>
<feature type="transmembrane region" description="Helical" evidence="9">
    <location>
        <begin position="31"/>
        <end position="57"/>
    </location>
</feature>
<keyword evidence="4" id="KW-1003">Cell membrane</keyword>
<evidence type="ECO:0000313" key="11">
    <source>
        <dbReference type="EMBL" id="SIR89021.1"/>
    </source>
</evidence>
<feature type="transmembrane region" description="Helical" evidence="9">
    <location>
        <begin position="69"/>
        <end position="94"/>
    </location>
</feature>
<dbReference type="Pfam" id="PF00528">
    <property type="entry name" value="BPD_transp_1"/>
    <property type="match status" value="1"/>
</dbReference>
<dbReference type="InterPro" id="IPR000515">
    <property type="entry name" value="MetI-like"/>
</dbReference>
<evidence type="ECO:0000256" key="5">
    <source>
        <dbReference type="ARBA" id="ARBA00022692"/>
    </source>
</evidence>
<dbReference type="GO" id="GO:0006865">
    <property type="term" value="P:amino acid transport"/>
    <property type="evidence" value="ECO:0007669"/>
    <property type="project" value="UniProtKB-KW"/>
</dbReference>
<dbReference type="AlphaFoldDB" id="A0A1N7ELQ8"/>
<dbReference type="InterPro" id="IPR035906">
    <property type="entry name" value="MetI-like_sf"/>
</dbReference>
<dbReference type="InterPro" id="IPR010065">
    <property type="entry name" value="AA_ABC_transptr_permease_3TM"/>
</dbReference>
<evidence type="ECO:0000256" key="1">
    <source>
        <dbReference type="ARBA" id="ARBA00004429"/>
    </source>
</evidence>
<gene>
    <name evidence="11" type="ORF">SAMN05421666_0349</name>
</gene>
<evidence type="ECO:0000256" key="7">
    <source>
        <dbReference type="ARBA" id="ARBA00022989"/>
    </source>
</evidence>
<dbReference type="GO" id="GO:0022857">
    <property type="term" value="F:transmembrane transporter activity"/>
    <property type="evidence" value="ECO:0007669"/>
    <property type="project" value="InterPro"/>
</dbReference>
<keyword evidence="12" id="KW-1185">Reference proteome</keyword>
<reference evidence="11 12" key="1">
    <citation type="submission" date="2017-01" db="EMBL/GenBank/DDBJ databases">
        <authorList>
            <person name="Mah S.A."/>
            <person name="Swanson W.J."/>
            <person name="Moy G.W."/>
            <person name="Vacquier V.D."/>
        </authorList>
    </citation>
    <scope>NUCLEOTIDE SEQUENCE [LARGE SCALE GENOMIC DNA]</scope>
    <source>
        <strain evidence="11 12">DSM 29590</strain>
    </source>
</reference>